<dbReference type="GO" id="GO:0015159">
    <property type="term" value="F:polysaccharide transmembrane transporter activity"/>
    <property type="evidence" value="ECO:0007669"/>
    <property type="project" value="InterPro"/>
</dbReference>
<gene>
    <name evidence="4" type="ORF">CEE37_02955</name>
</gene>
<accession>A0A532V320</accession>
<dbReference type="InterPro" id="IPR003715">
    <property type="entry name" value="Poly_export_N"/>
</dbReference>
<organism evidence="4 5">
    <name type="scientific">candidate division LCP-89 bacterium B3_LCP</name>
    <dbReference type="NCBI Taxonomy" id="2012998"/>
    <lineage>
        <taxon>Bacteria</taxon>
        <taxon>Pseudomonadati</taxon>
        <taxon>Bacteria division LCP-89</taxon>
    </lineage>
</organism>
<dbReference type="PANTHER" id="PTHR33619">
    <property type="entry name" value="POLYSACCHARIDE EXPORT PROTEIN GFCE-RELATED"/>
    <property type="match status" value="1"/>
</dbReference>
<dbReference type="Gene3D" id="3.30.1950.10">
    <property type="entry name" value="wza like domain"/>
    <property type="match status" value="1"/>
</dbReference>
<dbReference type="AlphaFoldDB" id="A0A532V320"/>
<name>A0A532V320_UNCL8</name>
<reference evidence="4 5" key="1">
    <citation type="submission" date="2017-06" db="EMBL/GenBank/DDBJ databases">
        <title>Novel microbial phyla capable of carbon fixation and sulfur reduction in deep-sea sediments.</title>
        <authorList>
            <person name="Huang J."/>
            <person name="Baker B."/>
            <person name="Wang Y."/>
        </authorList>
    </citation>
    <scope>NUCLEOTIDE SEQUENCE [LARGE SCALE GENOMIC DNA]</scope>
    <source>
        <strain evidence="4">B3_LCP</strain>
    </source>
</reference>
<dbReference type="InterPro" id="IPR049712">
    <property type="entry name" value="Poly_export"/>
</dbReference>
<feature type="domain" description="Soluble ligand binding" evidence="3">
    <location>
        <begin position="132"/>
        <end position="179"/>
    </location>
</feature>
<dbReference type="Pfam" id="PF02563">
    <property type="entry name" value="Poly_export"/>
    <property type="match status" value="1"/>
</dbReference>
<dbReference type="InterPro" id="IPR019554">
    <property type="entry name" value="Soluble_ligand-bd"/>
</dbReference>
<evidence type="ECO:0000313" key="4">
    <source>
        <dbReference type="EMBL" id="TKJ41538.1"/>
    </source>
</evidence>
<dbReference type="PROSITE" id="PS51257">
    <property type="entry name" value="PROKAR_LIPOPROTEIN"/>
    <property type="match status" value="1"/>
</dbReference>
<dbReference type="PANTHER" id="PTHR33619:SF3">
    <property type="entry name" value="POLYSACCHARIDE EXPORT PROTEIN GFCE-RELATED"/>
    <property type="match status" value="1"/>
</dbReference>
<dbReference type="Pfam" id="PF10531">
    <property type="entry name" value="SLBB"/>
    <property type="match status" value="1"/>
</dbReference>
<protein>
    <submittedName>
        <fullName evidence="4">Uncharacterized protein</fullName>
    </submittedName>
</protein>
<dbReference type="EMBL" id="NJBN01000002">
    <property type="protein sequence ID" value="TKJ41538.1"/>
    <property type="molecule type" value="Genomic_DNA"/>
</dbReference>
<evidence type="ECO:0000313" key="5">
    <source>
        <dbReference type="Proteomes" id="UP000319619"/>
    </source>
</evidence>
<sequence>MLKRKQAEILIIITILSLTILLCSCGGGTPPAIEEIARIPLPQYIPPQSEELPEYLIDFNDLIEIKFFNNQQFNEIVRVRPDGRVSLQRIGDLLVVGRTPDQVKGMITESYARIIKDPDITVFVREFGSPEVYVLGEVPRPGAVPYRGQLTALQAVALAGGPTKYAKMGSVLIIRQDGNELVAARWDMDDLMDGDIFRGDPPVRQFDIIYIPRNFISKANDFVDAYLPAILMPLDLTVRWMYYQRILNTGE</sequence>
<evidence type="ECO:0000259" key="2">
    <source>
        <dbReference type="Pfam" id="PF02563"/>
    </source>
</evidence>
<proteinExistence type="predicted"/>
<keyword evidence="1" id="KW-0732">Signal</keyword>
<evidence type="ECO:0000259" key="3">
    <source>
        <dbReference type="Pfam" id="PF10531"/>
    </source>
</evidence>
<dbReference type="Proteomes" id="UP000319619">
    <property type="component" value="Unassembled WGS sequence"/>
</dbReference>
<feature type="domain" description="Polysaccharide export protein N-terminal" evidence="2">
    <location>
        <begin position="52"/>
        <end position="124"/>
    </location>
</feature>
<evidence type="ECO:0000256" key="1">
    <source>
        <dbReference type="ARBA" id="ARBA00022729"/>
    </source>
</evidence>
<dbReference type="Gene3D" id="3.10.560.10">
    <property type="entry name" value="Outer membrane lipoprotein wza domain like"/>
    <property type="match status" value="1"/>
</dbReference>
<comment type="caution">
    <text evidence="4">The sequence shown here is derived from an EMBL/GenBank/DDBJ whole genome shotgun (WGS) entry which is preliminary data.</text>
</comment>